<dbReference type="GO" id="GO:0006412">
    <property type="term" value="P:translation"/>
    <property type="evidence" value="ECO:0007669"/>
    <property type="project" value="InterPro"/>
</dbReference>
<dbReference type="KEGG" id="bmic:BMR1_03g02810"/>
<keyword evidence="3" id="KW-1185">Reference proteome</keyword>
<evidence type="ECO:0000256" key="1">
    <source>
        <dbReference type="SAM" id="SignalP"/>
    </source>
</evidence>
<gene>
    <name evidence="2" type="ORF">BMR1_03g02810</name>
</gene>
<dbReference type="GO" id="GO:0019843">
    <property type="term" value="F:rRNA binding"/>
    <property type="evidence" value="ECO:0007669"/>
    <property type="project" value="InterPro"/>
</dbReference>
<protein>
    <submittedName>
        <fullName evidence="2">Uncharacterized protein</fullName>
    </submittedName>
</protein>
<name>A0A1R4AC37_BABMR</name>
<reference evidence="2 3" key="2">
    <citation type="journal article" date="2013" name="PLoS ONE">
        <title>Whole genome mapping and re-organization of the nuclear and mitochondrial genomes of Babesia microti isolates.</title>
        <authorList>
            <person name="Cornillot E."/>
            <person name="Dassouli A."/>
            <person name="Garg A."/>
            <person name="Pachikara N."/>
            <person name="Randazzo S."/>
            <person name="Depoix D."/>
            <person name="Carcy B."/>
            <person name="Delbecq S."/>
            <person name="Frutos R."/>
            <person name="Silva J.C."/>
            <person name="Sutton R."/>
            <person name="Krause P.J."/>
            <person name="Mamoun C.B."/>
        </authorList>
    </citation>
    <scope>NUCLEOTIDE SEQUENCE [LARGE SCALE GENOMIC DNA]</scope>
    <source>
        <strain evidence="2 3">RI</strain>
    </source>
</reference>
<dbReference type="VEuPathDB" id="PiroplasmaDB:BMR1_03g02810"/>
<feature type="signal peptide" evidence="1">
    <location>
        <begin position="1"/>
        <end position="18"/>
    </location>
</feature>
<organism evidence="2 3">
    <name type="scientific">Babesia microti (strain RI)</name>
    <dbReference type="NCBI Taxonomy" id="1133968"/>
    <lineage>
        <taxon>Eukaryota</taxon>
        <taxon>Sar</taxon>
        <taxon>Alveolata</taxon>
        <taxon>Apicomplexa</taxon>
        <taxon>Aconoidasida</taxon>
        <taxon>Piroplasmida</taxon>
        <taxon>Babesiidae</taxon>
        <taxon>Babesia</taxon>
    </lineage>
</organism>
<reference evidence="2 3" key="3">
    <citation type="journal article" date="2016" name="Sci. Rep.">
        <title>Genome-wide diversity and gene expression profiling of Babesia microti isolates identify polymorphic genes that mediate host-pathogen interactions.</title>
        <authorList>
            <person name="Silva J.C."/>
            <person name="Cornillot E."/>
            <person name="McCracken C."/>
            <person name="Usmani-Brown S."/>
            <person name="Dwivedi A."/>
            <person name="Ifeonu O.O."/>
            <person name="Crabtree J."/>
            <person name="Gotia H.T."/>
            <person name="Virji A.Z."/>
            <person name="Reynes C."/>
            <person name="Colinge J."/>
            <person name="Kumar V."/>
            <person name="Lawres L."/>
            <person name="Pazzi J.E."/>
            <person name="Pablo J.V."/>
            <person name="Hung C."/>
            <person name="Brancato J."/>
            <person name="Kumari P."/>
            <person name="Orvis J."/>
            <person name="Tretina K."/>
            <person name="Chibucos M."/>
            <person name="Ott S."/>
            <person name="Sadzewicz L."/>
            <person name="Sengamalay N."/>
            <person name="Shetty A.C."/>
            <person name="Su Q."/>
            <person name="Tallon L."/>
            <person name="Fraser C.M."/>
            <person name="Frutos R."/>
            <person name="Molina D.M."/>
            <person name="Krause P.J."/>
            <person name="Ben Mamoun C."/>
        </authorList>
    </citation>
    <scope>NUCLEOTIDE SEQUENCE [LARGE SCALE GENOMIC DNA]</scope>
    <source>
        <strain evidence="2 3">RI</strain>
    </source>
</reference>
<dbReference type="EMBL" id="LN871598">
    <property type="protein sequence ID" value="SJK86504.1"/>
    <property type="molecule type" value="Genomic_DNA"/>
</dbReference>
<evidence type="ECO:0000313" key="2">
    <source>
        <dbReference type="EMBL" id="SJK86504.1"/>
    </source>
</evidence>
<dbReference type="RefSeq" id="XP_012649173.2">
    <property type="nucleotide sequence ID" value="XM_012793719.2"/>
</dbReference>
<dbReference type="GeneID" id="24425204"/>
<dbReference type="GO" id="GO:0003735">
    <property type="term" value="F:structural constituent of ribosome"/>
    <property type="evidence" value="ECO:0007669"/>
    <property type="project" value="InterPro"/>
</dbReference>
<sequence>MLNVAIVGIYITLFSTQCAVILTTHQSRPNTFIIPMPINRLPSKYIIGGKFTKNLFKKVRRTIMLQREMPWEKSERLRKVKQSQQDGLLPNPKTSYDSYILYKPHPLSELKGRLKHIKNKLEEIGGEEISALYCGIRKLTKPIRDCDEALLICFSYTVFPSLYWPIRNRLVKEDYCLRVLTIKDGKKNRSRRVYRRDIYPQMPLNHPYRQSEVFTKFFSNLTPRITENITTTNSNESVTTNDDLANISEDYTQLNI</sequence>
<evidence type="ECO:0000313" key="3">
    <source>
        <dbReference type="Proteomes" id="UP000002899"/>
    </source>
</evidence>
<feature type="chain" id="PRO_5012277745" evidence="1">
    <location>
        <begin position="19"/>
        <end position="256"/>
    </location>
</feature>
<keyword evidence="1" id="KW-0732">Signal</keyword>
<dbReference type="SUPFAM" id="SSF54995">
    <property type="entry name" value="Ribosomal protein S6"/>
    <property type="match status" value="1"/>
</dbReference>
<dbReference type="Proteomes" id="UP000002899">
    <property type="component" value="Chromosome III"/>
</dbReference>
<reference evidence="2 3" key="1">
    <citation type="journal article" date="2012" name="Nucleic Acids Res.">
        <title>Sequencing of the smallest Apicomplexan genome from the human pathogen Babesia microti.</title>
        <authorList>
            <person name="Cornillot E."/>
            <person name="Hadj-Kaddour K."/>
            <person name="Dassouli A."/>
            <person name="Noel B."/>
            <person name="Ranwez V."/>
            <person name="Vacherie B."/>
            <person name="Augagneur Y."/>
            <person name="Bres V."/>
            <person name="Duclos A."/>
            <person name="Randazzo S."/>
            <person name="Carcy B."/>
            <person name="Debierre-Grockiego F."/>
            <person name="Delbecq S."/>
            <person name="Moubri-Menage K."/>
            <person name="Shams-Eldin H."/>
            <person name="Usmani-Brown S."/>
            <person name="Bringaud F."/>
            <person name="Wincker P."/>
            <person name="Vivares C.P."/>
            <person name="Schwarz R.T."/>
            <person name="Schetters T.P."/>
            <person name="Krause P.J."/>
            <person name="Gorenflot A."/>
            <person name="Berry V."/>
            <person name="Barbe V."/>
            <person name="Ben Mamoun C."/>
        </authorList>
    </citation>
    <scope>NUCLEOTIDE SEQUENCE [LARGE SCALE GENOMIC DNA]</scope>
    <source>
        <strain evidence="2 3">RI</strain>
    </source>
</reference>
<dbReference type="GO" id="GO:0005840">
    <property type="term" value="C:ribosome"/>
    <property type="evidence" value="ECO:0007669"/>
    <property type="project" value="InterPro"/>
</dbReference>
<dbReference type="AlphaFoldDB" id="A0A1R4AC37"/>
<proteinExistence type="predicted"/>
<dbReference type="InterPro" id="IPR014717">
    <property type="entry name" value="Transl_elong_EF1B/ribsomal_bS6"/>
</dbReference>
<accession>A0A1R4AC37</accession>
<dbReference type="Gene3D" id="3.30.70.60">
    <property type="match status" value="1"/>
</dbReference>
<dbReference type="InterPro" id="IPR035980">
    <property type="entry name" value="Ribosomal_bS6_sf"/>
</dbReference>